<reference evidence="1 2" key="1">
    <citation type="submission" date="2023-01" db="EMBL/GenBank/DDBJ databases">
        <authorList>
            <person name="Kreplak J."/>
        </authorList>
    </citation>
    <scope>NUCLEOTIDE SEQUENCE [LARGE SCALE GENOMIC DNA]</scope>
</reference>
<evidence type="ECO:0008006" key="3">
    <source>
        <dbReference type="Google" id="ProtNLM"/>
    </source>
</evidence>
<dbReference type="EMBL" id="OX451735">
    <property type="protein sequence ID" value="CAI8594473.1"/>
    <property type="molecule type" value="Genomic_DNA"/>
</dbReference>
<name>A0AAV0ZAB2_VICFA</name>
<dbReference type="Proteomes" id="UP001157006">
    <property type="component" value="Chromosome 1S"/>
</dbReference>
<gene>
    <name evidence="1" type="ORF">VFH_I143280</name>
</gene>
<accession>A0AAV0ZAB2</accession>
<protein>
    <recommendedName>
        <fullName evidence="3">DUF4283 domain-containing protein</fullName>
    </recommendedName>
</protein>
<organism evidence="1 2">
    <name type="scientific">Vicia faba</name>
    <name type="common">Broad bean</name>
    <name type="synonym">Faba vulgaris</name>
    <dbReference type="NCBI Taxonomy" id="3906"/>
    <lineage>
        <taxon>Eukaryota</taxon>
        <taxon>Viridiplantae</taxon>
        <taxon>Streptophyta</taxon>
        <taxon>Embryophyta</taxon>
        <taxon>Tracheophyta</taxon>
        <taxon>Spermatophyta</taxon>
        <taxon>Magnoliopsida</taxon>
        <taxon>eudicotyledons</taxon>
        <taxon>Gunneridae</taxon>
        <taxon>Pentapetalae</taxon>
        <taxon>rosids</taxon>
        <taxon>fabids</taxon>
        <taxon>Fabales</taxon>
        <taxon>Fabaceae</taxon>
        <taxon>Papilionoideae</taxon>
        <taxon>50 kb inversion clade</taxon>
        <taxon>NPAAA clade</taxon>
        <taxon>Hologalegina</taxon>
        <taxon>IRL clade</taxon>
        <taxon>Fabeae</taxon>
        <taxon>Vicia</taxon>
    </lineage>
</organism>
<sequence>MVILDLISEGRSWWSHWREEGVDKERVTWLRVYGILCHVWNFNFFEMLANKVGKYVCCDENTLNSANMDITRILVRTTCCLVLNESFNVLIDDIVFRIKMLDDSHGPLRISLNRKVGKTVSKGSSSDFDIGWHNQEDDYV</sequence>
<dbReference type="PANTHER" id="PTHR34427">
    <property type="entry name" value="DUF4283 DOMAIN PROTEIN"/>
    <property type="match status" value="1"/>
</dbReference>
<evidence type="ECO:0000313" key="2">
    <source>
        <dbReference type="Proteomes" id="UP001157006"/>
    </source>
</evidence>
<dbReference type="PANTHER" id="PTHR34427:SF5">
    <property type="entry name" value="DUF4283 DOMAIN-CONTAINING PROTEIN"/>
    <property type="match status" value="1"/>
</dbReference>
<evidence type="ECO:0000313" key="1">
    <source>
        <dbReference type="EMBL" id="CAI8594473.1"/>
    </source>
</evidence>
<proteinExistence type="predicted"/>
<keyword evidence="2" id="KW-1185">Reference proteome</keyword>
<dbReference type="AlphaFoldDB" id="A0AAV0ZAB2"/>